<sequence>MKKIISILLIIVCLGASAQSYAQSCNTVPVINSFSPNTGFIGSIVTIFGANFDSNTITNNKVYFGSTKATVVSATFGKLEVVVPAGVSTAPISVTNHCNLTAYSNVAFNGIFCPTPLEPLTYNSLPYSLPISYGAYNMLSQDLDLDGKPEVVSSSNGGGLSIAINNSTPGVLSFTAQNINAGGGQSIYAADFDGDGYKDLLSTSYVNRNTSTLGNVSMAPAQAHPAVSSYQIAAGDFNNDGKIDIIGGNGSNVTIAFNTSTGPGNISFGPAQICANVGFCTGIQVADIDGDGKTDFIASQGGSNRAVSIRNTTSVGSTTPSFEAPEYWASDSNPADGFGTYPYRAQIADFDKDGKIDFTSCNYSGATNVALWRNISTVGDIVFAPTVNLPSPTGNYRIGVGDVDGDGYADIVTKSLSINVFSVYKNTTTGPGAPTFATRVDYTSSAQAEVSGIVIGDLDGDFVPDIATSGISSNRILFHRNVSSQVDDTPPTATAQNVVVALAPNGTVTVTAAQVDNGSSDACGIDTRTLSQTLFTCANIGENPVTLTVRDNAGNESTANAIVNVQPAAIIVSGQTTVCQGEIIPLLANPGDSYQWYNNSVAINGANSQNYTATVTGAYTVDVTNAGGCSGTSLPTVVTVNENPTVNILEGNRVYLCSGTANLTASQSSTYQWMKDGVDIANATQQIYTTTTTGNYSVRVIDLFGCSAQSSTTVVSNGAPVIGITEGAAPISNSSSSDYGNVFPNVNNVKTFTISNAGTNALDVSQILISGVDNQYFSIFGAPTSVAANSSANFDLIFNAPNITSYSAAVTIISNDCDNARITFSVTAEITCVAAALTAPSNMVINADSNNCSATTAYIANVTGAPAPNVTYSFSGATTDNGQGTGSGSILNLGVTTVTISASNPCGNASQSFTVTVTDNQIPVITSNGDKTVTADFNVCGATVVVSASATDNCTVDTPIGVRSDALTLDAVYPVGTTTIAWNVADANNNDAGEVTQTIVVTDNQLPVIVFNSDKNVDVDIDVCGAIVVVSASATDNCNVDVPTGVRSDALALNAVYPVGTTTITWNTSDINGNDADEVVQTVIVTDNQLPVIVSNGVKNVTADLNVCGASIVVSASATDNCSVDVPTGVRSDALALDAVYPVGSTTIRWNVSDVNSNAAVEVVQTVIVTDNQLPVITSNGNKNITADLNVCGASVVVSASATDNCTVSAPTGVRSDALALNAVYPVGTTTIKWNTSDSNGNDAVAVIQTVIVVDNALPTVITKNITVQLNATGNASITGAQINNGSTDACGIATLSVLPNVFTCANVGANTVTLKVTDVNGNVATQTATVTIEDKVAPIVLTKNIPVQLDASGNASITAAQINNGSTDNCGIASISLSKLTFNCSNVGANTVILTVRDVNGNVATASAVVTVVNTFGDNDSDGIKDNCDDDDDNDGVLDGNDNCSLIANANQADNDQDILGDVCDDDDDNDGILDTTDNCPMTYNPNQEDRDHDGLGDLCDLIEVNVAEAMTPNGDGVNDTWVIYNIENHPNSIVRVFNRWGTEVFSARNYQNDWDGHSKNNNQSLPEGSSYYYQIDFEGDGTVDKEGWIYINR</sequence>
<dbReference type="InterPro" id="IPR013783">
    <property type="entry name" value="Ig-like_fold"/>
</dbReference>
<dbReference type="RefSeq" id="WP_132070720.1">
    <property type="nucleotide sequence ID" value="NZ_SMLH01000004.1"/>
</dbReference>
<dbReference type="InterPro" id="IPR028974">
    <property type="entry name" value="TSP_type-3_rpt"/>
</dbReference>
<comment type="subcellular location">
    <subcellularLocation>
        <location evidence="1">Cell projection</location>
        <location evidence="1">Cilium</location>
    </subcellularLocation>
    <subcellularLocation>
        <location evidence="2">Cytoplasm</location>
    </subcellularLocation>
</comment>
<keyword evidence="4 7" id="KW-0732">Signal</keyword>
<evidence type="ECO:0000256" key="2">
    <source>
        <dbReference type="ARBA" id="ARBA00004496"/>
    </source>
</evidence>
<dbReference type="InterPro" id="IPR014756">
    <property type="entry name" value="Ig_E-set"/>
</dbReference>
<dbReference type="PANTHER" id="PTHR44103:SF1">
    <property type="entry name" value="PROPROTEIN CONVERTASE P"/>
    <property type="match status" value="1"/>
</dbReference>
<dbReference type="InterPro" id="IPR013517">
    <property type="entry name" value="FG-GAP"/>
</dbReference>
<dbReference type="Pfam" id="PF22544">
    <property type="entry name" value="HYDIN_VesB_CFA65-like_Ig"/>
    <property type="match status" value="1"/>
</dbReference>
<keyword evidence="5" id="KW-0969">Cilium</keyword>
<dbReference type="PROSITE" id="PS51234">
    <property type="entry name" value="TSP3"/>
    <property type="match status" value="1"/>
</dbReference>
<keyword evidence="10" id="KW-1185">Reference proteome</keyword>
<evidence type="ECO:0000256" key="3">
    <source>
        <dbReference type="ARBA" id="ARBA00022490"/>
    </source>
</evidence>
<keyword evidence="6" id="KW-0966">Cell projection</keyword>
<feature type="signal peptide" evidence="7">
    <location>
        <begin position="1"/>
        <end position="22"/>
    </location>
</feature>
<dbReference type="PROSITE" id="PS50835">
    <property type="entry name" value="IG_LIKE"/>
    <property type="match status" value="1"/>
</dbReference>
<evidence type="ECO:0000256" key="1">
    <source>
        <dbReference type="ARBA" id="ARBA00004138"/>
    </source>
</evidence>
<dbReference type="EMBL" id="SMLH01000004">
    <property type="protein sequence ID" value="TDE29233.1"/>
    <property type="molecule type" value="Genomic_DNA"/>
</dbReference>
<evidence type="ECO:0000313" key="9">
    <source>
        <dbReference type="EMBL" id="TDE29233.1"/>
    </source>
</evidence>
<dbReference type="SUPFAM" id="SSF81296">
    <property type="entry name" value="E set domains"/>
    <property type="match status" value="1"/>
</dbReference>
<keyword evidence="3" id="KW-0963">Cytoplasm</keyword>
<proteinExistence type="predicted"/>
<evidence type="ECO:0000256" key="7">
    <source>
        <dbReference type="SAM" id="SignalP"/>
    </source>
</evidence>
<dbReference type="PANTHER" id="PTHR44103">
    <property type="entry name" value="PROPROTEIN CONVERTASE P"/>
    <property type="match status" value="1"/>
</dbReference>
<name>A0ABY2DR28_9FLAO</name>
<dbReference type="SUPFAM" id="SSF69318">
    <property type="entry name" value="Integrin alpha N-terminal domain"/>
    <property type="match status" value="2"/>
</dbReference>
<dbReference type="Proteomes" id="UP000294685">
    <property type="component" value="Unassembled WGS sequence"/>
</dbReference>
<dbReference type="InterPro" id="IPR017897">
    <property type="entry name" value="Thrombospondin_3_rpt"/>
</dbReference>
<evidence type="ECO:0000256" key="6">
    <source>
        <dbReference type="ARBA" id="ARBA00023273"/>
    </source>
</evidence>
<dbReference type="InterPro" id="IPR028994">
    <property type="entry name" value="Integrin_alpha_N"/>
</dbReference>
<evidence type="ECO:0000259" key="8">
    <source>
        <dbReference type="PROSITE" id="PS50835"/>
    </source>
</evidence>
<evidence type="ECO:0000256" key="4">
    <source>
        <dbReference type="ARBA" id="ARBA00022729"/>
    </source>
</evidence>
<dbReference type="InterPro" id="IPR007110">
    <property type="entry name" value="Ig-like_dom"/>
</dbReference>
<protein>
    <submittedName>
        <fullName evidence="9">T9SS type B sorting domain-containing protein</fullName>
    </submittedName>
</protein>
<dbReference type="Gene3D" id="2.60.40.10">
    <property type="entry name" value="Immunoglobulins"/>
    <property type="match status" value="3"/>
</dbReference>
<comment type="caution">
    <text evidence="9">The sequence shown here is derived from an EMBL/GenBank/DDBJ whole genome shotgun (WGS) entry which is preliminary data.</text>
</comment>
<accession>A0ABY2DR28</accession>
<dbReference type="Pfam" id="PF13517">
    <property type="entry name" value="FG-GAP_3"/>
    <property type="match status" value="3"/>
</dbReference>
<dbReference type="SUPFAM" id="SSF103647">
    <property type="entry name" value="TSP type-3 repeat"/>
    <property type="match status" value="2"/>
</dbReference>
<dbReference type="Gene3D" id="2.130.10.130">
    <property type="entry name" value="Integrin alpha, N-terminal"/>
    <property type="match status" value="2"/>
</dbReference>
<dbReference type="Gene3D" id="4.10.1080.10">
    <property type="entry name" value="TSP type-3 repeat"/>
    <property type="match status" value="1"/>
</dbReference>
<feature type="chain" id="PRO_5046799620" evidence="7">
    <location>
        <begin position="23"/>
        <end position="1595"/>
    </location>
</feature>
<evidence type="ECO:0000313" key="10">
    <source>
        <dbReference type="Proteomes" id="UP000294685"/>
    </source>
</evidence>
<gene>
    <name evidence="9" type="ORF">E0I61_08685</name>
</gene>
<organism evidence="9 10">
    <name type="scientific">Flavobacterium ranwuense</name>
    <dbReference type="NCBI Taxonomy" id="2541725"/>
    <lineage>
        <taxon>Bacteria</taxon>
        <taxon>Pseudomonadati</taxon>
        <taxon>Bacteroidota</taxon>
        <taxon>Flavobacteriia</taxon>
        <taxon>Flavobacteriales</taxon>
        <taxon>Flavobacteriaceae</taxon>
        <taxon>Flavobacterium</taxon>
    </lineage>
</organism>
<dbReference type="NCBIfam" id="TIGR04131">
    <property type="entry name" value="Bac_Flav_CTERM"/>
    <property type="match status" value="1"/>
</dbReference>
<dbReference type="InterPro" id="IPR003367">
    <property type="entry name" value="Thrombospondin_3-like_rpt"/>
</dbReference>
<dbReference type="Pfam" id="PF13585">
    <property type="entry name" value="CHU_C"/>
    <property type="match status" value="1"/>
</dbReference>
<reference evidence="9 10" key="1">
    <citation type="submission" date="2019-03" db="EMBL/GenBank/DDBJ databases">
        <title>Novel species of Flavobacterium.</title>
        <authorList>
            <person name="Liu Q."/>
            <person name="Xin Y.-H."/>
        </authorList>
    </citation>
    <scope>NUCLEOTIDE SEQUENCE [LARGE SCALE GENOMIC DNA]</scope>
    <source>
        <strain evidence="9 10">LB2P22</strain>
    </source>
</reference>
<feature type="domain" description="Ig-like" evidence="8">
    <location>
        <begin position="635"/>
        <end position="716"/>
    </location>
</feature>
<dbReference type="InterPro" id="IPR053879">
    <property type="entry name" value="HYDIN_VesB_CFA65-like_Ig"/>
</dbReference>
<dbReference type="InterPro" id="IPR026341">
    <property type="entry name" value="T9SS_type_B"/>
</dbReference>
<dbReference type="Pfam" id="PF02412">
    <property type="entry name" value="TSP_3"/>
    <property type="match status" value="2"/>
</dbReference>
<evidence type="ECO:0000256" key="5">
    <source>
        <dbReference type="ARBA" id="ARBA00023069"/>
    </source>
</evidence>